<feature type="domain" description="Lipoyl-binding" evidence="2">
    <location>
        <begin position="48"/>
        <end position="130"/>
    </location>
</feature>
<dbReference type="STRING" id="870242.cpu_15210"/>
<evidence type="ECO:0000313" key="3">
    <source>
        <dbReference type="EMBL" id="GAV23011.1"/>
    </source>
</evidence>
<dbReference type="InterPro" id="IPR000089">
    <property type="entry name" value="Biotin_lipoyl"/>
</dbReference>
<dbReference type="InterPro" id="IPR011053">
    <property type="entry name" value="Single_hybrid_motif"/>
</dbReference>
<proteinExistence type="predicted"/>
<gene>
    <name evidence="3" type="ORF">cpu_15210</name>
</gene>
<sequence>MVKKFKIRVNGREYEIEVEEIHTEGWGIIPNTQELYKNQNLPGNETRTAGASMPFKANGAASGVKAPMPGVVVAIKVKPGDTVGPQDVVITIEAMKMENEITAGRSGMVEQILVAEGDTVQAGQLLITLK</sequence>
<keyword evidence="1" id="KW-0092">Biotin</keyword>
<dbReference type="OrthoDB" id="9812676at2"/>
<keyword evidence="4" id="KW-1185">Reference proteome</keyword>
<dbReference type="SUPFAM" id="SSF51230">
    <property type="entry name" value="Single hybrid motif"/>
    <property type="match status" value="1"/>
</dbReference>
<dbReference type="Pfam" id="PF00364">
    <property type="entry name" value="Biotin_lipoyl"/>
    <property type="match status" value="1"/>
</dbReference>
<organism evidence="3 4">
    <name type="scientific">Carboxydothermus pertinax</name>
    <dbReference type="NCBI Taxonomy" id="870242"/>
    <lineage>
        <taxon>Bacteria</taxon>
        <taxon>Bacillati</taxon>
        <taxon>Bacillota</taxon>
        <taxon>Clostridia</taxon>
        <taxon>Thermoanaerobacterales</taxon>
        <taxon>Thermoanaerobacteraceae</taxon>
        <taxon>Carboxydothermus</taxon>
    </lineage>
</organism>
<evidence type="ECO:0000259" key="2">
    <source>
        <dbReference type="PROSITE" id="PS50968"/>
    </source>
</evidence>
<dbReference type="InterPro" id="IPR050709">
    <property type="entry name" value="Biotin_Carboxyl_Carrier/Decarb"/>
</dbReference>
<evidence type="ECO:0000313" key="4">
    <source>
        <dbReference type="Proteomes" id="UP000187485"/>
    </source>
</evidence>
<evidence type="ECO:0000256" key="1">
    <source>
        <dbReference type="ARBA" id="ARBA00023267"/>
    </source>
</evidence>
<name>A0A1L8CVT9_9THEO</name>
<dbReference type="AlphaFoldDB" id="A0A1L8CVT9"/>
<dbReference type="CDD" id="cd06850">
    <property type="entry name" value="biotinyl_domain"/>
    <property type="match status" value="1"/>
</dbReference>
<protein>
    <submittedName>
        <fullName evidence="3">Acetyl-CoA carboxylase biotin carboxyl carrier protein subunit</fullName>
    </submittedName>
</protein>
<dbReference type="PANTHER" id="PTHR45266">
    <property type="entry name" value="OXALOACETATE DECARBOXYLASE ALPHA CHAIN"/>
    <property type="match status" value="1"/>
</dbReference>
<dbReference type="Proteomes" id="UP000187485">
    <property type="component" value="Unassembled WGS sequence"/>
</dbReference>
<dbReference type="FunFam" id="2.40.50.100:FF:000003">
    <property type="entry name" value="Acetyl-CoA carboxylase biotin carboxyl carrier protein"/>
    <property type="match status" value="1"/>
</dbReference>
<dbReference type="RefSeq" id="WP_075859465.1">
    <property type="nucleotide sequence ID" value="NZ_BDJK01000024.1"/>
</dbReference>
<dbReference type="Gene3D" id="2.40.50.100">
    <property type="match status" value="1"/>
</dbReference>
<dbReference type="PANTHER" id="PTHR45266:SF3">
    <property type="entry name" value="OXALOACETATE DECARBOXYLASE ALPHA CHAIN"/>
    <property type="match status" value="1"/>
</dbReference>
<reference evidence="4" key="1">
    <citation type="submission" date="2016-12" db="EMBL/GenBank/DDBJ databases">
        <title>Draft Genome Sequences od Carboxydothermus pertinax and islandicus, Hydrogenogenic Carboxydotrophic Bacteria.</title>
        <authorList>
            <person name="Fukuyama Y."/>
            <person name="Ohmae K."/>
            <person name="Yoneda Y."/>
            <person name="Yoshida T."/>
            <person name="Sako Y."/>
        </authorList>
    </citation>
    <scope>NUCLEOTIDE SEQUENCE [LARGE SCALE GENOMIC DNA]</scope>
    <source>
        <strain evidence="4">Ug1</strain>
    </source>
</reference>
<dbReference type="EMBL" id="BDJK01000024">
    <property type="protein sequence ID" value="GAV23011.1"/>
    <property type="molecule type" value="Genomic_DNA"/>
</dbReference>
<dbReference type="PROSITE" id="PS50968">
    <property type="entry name" value="BIOTINYL_LIPOYL"/>
    <property type="match status" value="1"/>
</dbReference>
<accession>A0A1L8CVT9</accession>
<comment type="caution">
    <text evidence="3">The sequence shown here is derived from an EMBL/GenBank/DDBJ whole genome shotgun (WGS) entry which is preliminary data.</text>
</comment>